<evidence type="ECO:0000256" key="5">
    <source>
        <dbReference type="ARBA" id="ARBA00030497"/>
    </source>
</evidence>
<dbReference type="OrthoDB" id="277398at2759"/>
<dbReference type="InterPro" id="IPR036428">
    <property type="entry name" value="PCD_sf"/>
</dbReference>
<evidence type="ECO:0000256" key="2">
    <source>
        <dbReference type="ARBA" id="ARBA00006472"/>
    </source>
</evidence>
<accession>A0A384J405</accession>
<organism evidence="7 8">
    <name type="scientific">Botryotinia fuckeliana (strain B05.10)</name>
    <name type="common">Noble rot fungus</name>
    <name type="synonym">Botrytis cinerea</name>
    <dbReference type="NCBI Taxonomy" id="332648"/>
    <lineage>
        <taxon>Eukaryota</taxon>
        <taxon>Fungi</taxon>
        <taxon>Dikarya</taxon>
        <taxon>Ascomycota</taxon>
        <taxon>Pezizomycotina</taxon>
        <taxon>Leotiomycetes</taxon>
        <taxon>Helotiales</taxon>
        <taxon>Sclerotiniaceae</taxon>
        <taxon>Botrytis</taxon>
    </lineage>
</organism>
<evidence type="ECO:0000256" key="3">
    <source>
        <dbReference type="ARBA" id="ARBA00013252"/>
    </source>
</evidence>
<reference evidence="7 8" key="2">
    <citation type="journal article" date="2012" name="Eukaryot. Cell">
        <title>Genome update of Botrytis cinerea strains B05.10 and T4.</title>
        <authorList>
            <person name="Staats M."/>
            <person name="van Kan J.A."/>
        </authorList>
    </citation>
    <scope>NUCLEOTIDE SEQUENCE [LARGE SCALE GENOMIC DNA]</scope>
    <source>
        <strain evidence="7 8">B05.10</strain>
    </source>
</reference>
<evidence type="ECO:0000256" key="4">
    <source>
        <dbReference type="ARBA" id="ARBA00023239"/>
    </source>
</evidence>
<reference evidence="7 8" key="1">
    <citation type="journal article" date="2011" name="PLoS Genet.">
        <title>Genomic analysis of the necrotrophic fungal pathogens Sclerotinia sclerotiorum and Botrytis cinerea.</title>
        <authorList>
            <person name="Amselem J."/>
            <person name="Cuomo C.A."/>
            <person name="van Kan J.A."/>
            <person name="Viaud M."/>
            <person name="Benito E.P."/>
            <person name="Couloux A."/>
            <person name="Coutinho P.M."/>
            <person name="de Vries R.P."/>
            <person name="Dyer P.S."/>
            <person name="Fillinger S."/>
            <person name="Fournier E."/>
            <person name="Gout L."/>
            <person name="Hahn M."/>
            <person name="Kohn L."/>
            <person name="Lapalu N."/>
            <person name="Plummer K.M."/>
            <person name="Pradier J.M."/>
            <person name="Quevillon E."/>
            <person name="Sharon A."/>
            <person name="Simon A."/>
            <person name="ten Have A."/>
            <person name="Tudzynski B."/>
            <person name="Tudzynski P."/>
            <person name="Wincker P."/>
            <person name="Andrew M."/>
            <person name="Anthouard V."/>
            <person name="Beever R.E."/>
            <person name="Beffa R."/>
            <person name="Benoit I."/>
            <person name="Bouzid O."/>
            <person name="Brault B."/>
            <person name="Chen Z."/>
            <person name="Choquer M."/>
            <person name="Collemare J."/>
            <person name="Cotton P."/>
            <person name="Danchin E.G."/>
            <person name="Da Silva C."/>
            <person name="Gautier A."/>
            <person name="Giraud C."/>
            <person name="Giraud T."/>
            <person name="Gonzalez C."/>
            <person name="Grossetete S."/>
            <person name="Guldener U."/>
            <person name="Henrissat B."/>
            <person name="Howlett B.J."/>
            <person name="Kodira C."/>
            <person name="Kretschmer M."/>
            <person name="Lappartient A."/>
            <person name="Leroch M."/>
            <person name="Levis C."/>
            <person name="Mauceli E."/>
            <person name="Neuveglise C."/>
            <person name="Oeser B."/>
            <person name="Pearson M."/>
            <person name="Poulain J."/>
            <person name="Poussereau N."/>
            <person name="Quesneville H."/>
            <person name="Rascle C."/>
            <person name="Schumacher J."/>
            <person name="Segurens B."/>
            <person name="Sexton A."/>
            <person name="Silva E."/>
            <person name="Sirven C."/>
            <person name="Soanes D.M."/>
            <person name="Talbot N.J."/>
            <person name="Templeton M."/>
            <person name="Yandava C."/>
            <person name="Yarden O."/>
            <person name="Zeng Q."/>
            <person name="Rollins J.A."/>
            <person name="Lebrun M.H."/>
            <person name="Dickman M."/>
        </authorList>
    </citation>
    <scope>NUCLEOTIDE SEQUENCE [LARGE SCALE GENOMIC DNA]</scope>
    <source>
        <strain evidence="7 8">B05.10</strain>
    </source>
</reference>
<sequence>MKILLRSIFQAPLTAFRPISRAPRPSIFGQSNSHHQIRAFLISTPRALQAENLASRQKATEKEKSQSDLSTPSTLPKEVGDSATKHTGNVTQQSAPSVTALQESLEPLLRENGGKWVLADDGMSMGRVVQFKGFKDAWNFMNAIAAKCKQERHHPEWVNIYNKVFIRWTTHDLPGLTATDILMATFCDEQATIHKEVYNISEEPLSKSTQHEKFLSQAHQVADKLSSK</sequence>
<dbReference type="GeneID" id="5427719"/>
<dbReference type="AlphaFoldDB" id="A0A384J405"/>
<dbReference type="PANTHER" id="PTHR12599">
    <property type="entry name" value="PTERIN-4-ALPHA-CARBINOLAMINE DEHYDRATASE"/>
    <property type="match status" value="1"/>
</dbReference>
<evidence type="ECO:0000313" key="7">
    <source>
        <dbReference type="EMBL" id="ATZ45240.1"/>
    </source>
</evidence>
<name>A0A384J405_BOTFB</name>
<dbReference type="GO" id="GO:0006729">
    <property type="term" value="P:tetrahydrobiopterin biosynthetic process"/>
    <property type="evidence" value="ECO:0007669"/>
    <property type="project" value="InterPro"/>
</dbReference>
<proteinExistence type="inferred from homology"/>
<evidence type="ECO:0000256" key="6">
    <source>
        <dbReference type="SAM" id="MobiDB-lite"/>
    </source>
</evidence>
<feature type="region of interest" description="Disordered" evidence="6">
    <location>
        <begin position="53"/>
        <end position="97"/>
    </location>
</feature>
<dbReference type="Proteomes" id="UP000001798">
    <property type="component" value="Chromosome 1"/>
</dbReference>
<dbReference type="VEuPathDB" id="FungiDB:Bcin01g00590"/>
<dbReference type="EC" id="4.2.1.96" evidence="3"/>
<comment type="catalytic activity">
    <reaction evidence="1">
        <text>(4aS,6R)-4a-hydroxy-L-erythro-5,6,7,8-tetrahydrobiopterin = (6R)-L-erythro-6,7-dihydrobiopterin + H2O</text>
        <dbReference type="Rhea" id="RHEA:11920"/>
        <dbReference type="ChEBI" id="CHEBI:15377"/>
        <dbReference type="ChEBI" id="CHEBI:15642"/>
        <dbReference type="ChEBI" id="CHEBI:43120"/>
        <dbReference type="EC" id="4.2.1.96"/>
    </reaction>
</comment>
<reference evidence="7 8" key="3">
    <citation type="journal article" date="2017" name="Mol. Plant Pathol.">
        <title>A gapless genome sequence of the fungus Botrytis cinerea.</title>
        <authorList>
            <person name="Van Kan J.A."/>
            <person name="Stassen J.H."/>
            <person name="Mosbach A."/>
            <person name="Van Der Lee T.A."/>
            <person name="Faino L."/>
            <person name="Farmer A.D."/>
            <person name="Papasotiriou D.G."/>
            <person name="Zhou S."/>
            <person name="Seidl M.F."/>
            <person name="Cottam E."/>
            <person name="Edel D."/>
            <person name="Hahn M."/>
            <person name="Schwartz D.C."/>
            <person name="Dietrich R.A."/>
            <person name="Widdison S."/>
            <person name="Scalliet G."/>
        </authorList>
    </citation>
    <scope>NUCLEOTIDE SEQUENCE [LARGE SCALE GENOMIC DNA]</scope>
    <source>
        <strain evidence="7 8">B05.10</strain>
    </source>
</reference>
<dbReference type="KEGG" id="bfu:BCIN_01g00590"/>
<protein>
    <recommendedName>
        <fullName evidence="3">4a-hydroxytetrahydrobiopterin dehydratase</fullName>
        <ecNumber evidence="3">4.2.1.96</ecNumber>
    </recommendedName>
    <alternativeName>
        <fullName evidence="5">4-alpha-hydroxy-tetrahydropterin dehydratase</fullName>
    </alternativeName>
</protein>
<evidence type="ECO:0000256" key="1">
    <source>
        <dbReference type="ARBA" id="ARBA00001554"/>
    </source>
</evidence>
<dbReference type="InterPro" id="IPR001533">
    <property type="entry name" value="Pterin_deHydtase"/>
</dbReference>
<comment type="similarity">
    <text evidence="2">Belongs to the pterin-4-alpha-carbinolamine dehydratase family.</text>
</comment>
<dbReference type="EMBL" id="CP009805">
    <property type="protein sequence ID" value="ATZ45240.1"/>
    <property type="molecule type" value="Genomic_DNA"/>
</dbReference>
<dbReference type="GO" id="GO:0008124">
    <property type="term" value="F:4-alpha-hydroxytetrahydrobiopterin dehydratase activity"/>
    <property type="evidence" value="ECO:0007669"/>
    <property type="project" value="UniProtKB-EC"/>
</dbReference>
<dbReference type="RefSeq" id="XP_001547231.2">
    <property type="nucleotide sequence ID" value="XM_001547181.2"/>
</dbReference>
<keyword evidence="8" id="KW-1185">Reference proteome</keyword>
<feature type="compositionally biased region" description="Polar residues" evidence="6">
    <location>
        <begin position="85"/>
        <end position="97"/>
    </location>
</feature>
<dbReference type="Gene3D" id="3.30.1360.20">
    <property type="entry name" value="Transcriptional coactivator/pterin dehydratase"/>
    <property type="match status" value="1"/>
</dbReference>
<dbReference type="Pfam" id="PF01329">
    <property type="entry name" value="Pterin_4a"/>
    <property type="match status" value="1"/>
</dbReference>
<dbReference type="PANTHER" id="PTHR12599:SF0">
    <property type="entry name" value="PTERIN-4-ALPHA-CARBINOLAMINE DEHYDRATASE"/>
    <property type="match status" value="1"/>
</dbReference>
<evidence type="ECO:0000313" key="8">
    <source>
        <dbReference type="Proteomes" id="UP000001798"/>
    </source>
</evidence>
<dbReference type="SUPFAM" id="SSF55248">
    <property type="entry name" value="PCD-like"/>
    <property type="match status" value="1"/>
</dbReference>
<keyword evidence="4" id="KW-0456">Lyase</keyword>
<gene>
    <name evidence="7" type="ORF">BCIN_01g00590</name>
</gene>